<dbReference type="Proteomes" id="UP001148838">
    <property type="component" value="Unassembled WGS sequence"/>
</dbReference>
<dbReference type="Gene3D" id="3.30.420.10">
    <property type="entry name" value="Ribonuclease H-like superfamily/Ribonuclease H"/>
    <property type="match status" value="1"/>
</dbReference>
<organism evidence="1 2">
    <name type="scientific">Periplaneta americana</name>
    <name type="common">American cockroach</name>
    <name type="synonym">Blatta americana</name>
    <dbReference type="NCBI Taxonomy" id="6978"/>
    <lineage>
        <taxon>Eukaryota</taxon>
        <taxon>Metazoa</taxon>
        <taxon>Ecdysozoa</taxon>
        <taxon>Arthropoda</taxon>
        <taxon>Hexapoda</taxon>
        <taxon>Insecta</taxon>
        <taxon>Pterygota</taxon>
        <taxon>Neoptera</taxon>
        <taxon>Polyneoptera</taxon>
        <taxon>Dictyoptera</taxon>
        <taxon>Blattodea</taxon>
        <taxon>Blattoidea</taxon>
        <taxon>Blattidae</taxon>
        <taxon>Blattinae</taxon>
        <taxon>Periplaneta</taxon>
    </lineage>
</organism>
<accession>A0ABQ8TV55</accession>
<keyword evidence="2" id="KW-1185">Reference proteome</keyword>
<proteinExistence type="predicted"/>
<evidence type="ECO:0000313" key="1">
    <source>
        <dbReference type="EMBL" id="KAJ4450006.1"/>
    </source>
</evidence>
<comment type="caution">
    <text evidence="1">The sequence shown here is derived from an EMBL/GenBank/DDBJ whole genome shotgun (WGS) entry which is preliminary data.</text>
</comment>
<sequence>MDWKGCFRCLASPVPRPNTIDFFLWGYMKEKVYQMEIASREELVAKINTAAMDIHQHGLGHVQREDRRHAKRVFVQEGDILGICFRQLTISLPSLKQTCLLGVGSNADSYADYDLWKLQARTDNCVVMLFRTGNKVTSERQTELIGC</sequence>
<protein>
    <submittedName>
        <fullName evidence="1">Uncharacterized protein</fullName>
    </submittedName>
</protein>
<gene>
    <name evidence="1" type="ORF">ANN_01413</name>
</gene>
<dbReference type="InterPro" id="IPR036397">
    <property type="entry name" value="RNaseH_sf"/>
</dbReference>
<dbReference type="EMBL" id="JAJSOF020000003">
    <property type="protein sequence ID" value="KAJ4450006.1"/>
    <property type="molecule type" value="Genomic_DNA"/>
</dbReference>
<name>A0ABQ8TV55_PERAM</name>
<reference evidence="1 2" key="1">
    <citation type="journal article" date="2022" name="Allergy">
        <title>Genome assembly and annotation of Periplaneta americana reveal a comprehensive cockroach allergen profile.</title>
        <authorList>
            <person name="Wang L."/>
            <person name="Xiong Q."/>
            <person name="Saelim N."/>
            <person name="Wang L."/>
            <person name="Nong W."/>
            <person name="Wan A.T."/>
            <person name="Shi M."/>
            <person name="Liu X."/>
            <person name="Cao Q."/>
            <person name="Hui J.H.L."/>
            <person name="Sookrung N."/>
            <person name="Leung T.F."/>
            <person name="Tungtrongchitr A."/>
            <person name="Tsui S.K.W."/>
        </authorList>
    </citation>
    <scope>NUCLEOTIDE SEQUENCE [LARGE SCALE GENOMIC DNA]</scope>
    <source>
        <strain evidence="1">PWHHKU_190912</strain>
    </source>
</reference>
<evidence type="ECO:0000313" key="2">
    <source>
        <dbReference type="Proteomes" id="UP001148838"/>
    </source>
</evidence>